<name>A0A4R6TG32_9FLAO</name>
<accession>A0A4R6TG32</accession>
<sequence length="183" mass="20411">MMRTTGDIKGFMILLLMLLTACSEPTDFNQADDLMLEPVVEASILYIESPEEVINESDFTSFTYDFNFDAFGEKFVSENLIDGMIAFELENTTSKPFTITLEFLDEGGNTLFTQVFELDAAPTAILYREVFFGTPSGQDINIIRNTSGFRVTADNEGDTSSVSSLPDPKIIFRSSAKFRLSIL</sequence>
<dbReference type="EMBL" id="SNYI01000003">
    <property type="protein sequence ID" value="TDQ28978.1"/>
    <property type="molecule type" value="Genomic_DNA"/>
</dbReference>
<evidence type="ECO:0000313" key="2">
    <source>
        <dbReference type="Proteomes" id="UP000295468"/>
    </source>
</evidence>
<gene>
    <name evidence="1" type="ORF">CLV82_2427</name>
</gene>
<reference evidence="1 2" key="1">
    <citation type="submission" date="2019-03" db="EMBL/GenBank/DDBJ databases">
        <title>Genomic Encyclopedia of Archaeal and Bacterial Type Strains, Phase II (KMG-II): from individual species to whole genera.</title>
        <authorList>
            <person name="Goeker M."/>
        </authorList>
    </citation>
    <scope>NUCLEOTIDE SEQUENCE [LARGE SCALE GENOMIC DNA]</scope>
    <source>
        <strain evidence="1 2">DSM 18435</strain>
    </source>
</reference>
<proteinExistence type="predicted"/>
<dbReference type="Proteomes" id="UP000295468">
    <property type="component" value="Unassembled WGS sequence"/>
</dbReference>
<evidence type="ECO:0000313" key="1">
    <source>
        <dbReference type="EMBL" id="TDQ28978.1"/>
    </source>
</evidence>
<keyword evidence="2" id="KW-1185">Reference proteome</keyword>
<organism evidence="1 2">
    <name type="scientific">Zeaxanthinibacter enoshimensis</name>
    <dbReference type="NCBI Taxonomy" id="392009"/>
    <lineage>
        <taxon>Bacteria</taxon>
        <taxon>Pseudomonadati</taxon>
        <taxon>Bacteroidota</taxon>
        <taxon>Flavobacteriia</taxon>
        <taxon>Flavobacteriales</taxon>
        <taxon>Flavobacteriaceae</taxon>
        <taxon>Zeaxanthinibacter</taxon>
    </lineage>
</organism>
<protein>
    <submittedName>
        <fullName evidence="1">Uncharacterized protein</fullName>
    </submittedName>
</protein>
<dbReference type="AlphaFoldDB" id="A0A4R6TG32"/>
<comment type="caution">
    <text evidence="1">The sequence shown here is derived from an EMBL/GenBank/DDBJ whole genome shotgun (WGS) entry which is preliminary data.</text>
</comment>
<dbReference type="PROSITE" id="PS51257">
    <property type="entry name" value="PROKAR_LIPOPROTEIN"/>
    <property type="match status" value="1"/>
</dbReference>